<feature type="transmembrane region" description="Helical" evidence="6">
    <location>
        <begin position="428"/>
        <end position="452"/>
    </location>
</feature>
<feature type="region of interest" description="Disordered" evidence="5">
    <location>
        <begin position="168"/>
        <end position="194"/>
    </location>
</feature>
<sequence>MSEQDDLRARLLRDDVSPNDQAAAPTVLSRRERAASRFWRSLAKYFQEHGYRPGASTLGSQGRVTVSGSTGPLAYATPSRRALKANASDPTDYLYAAGSSSEVPAAFFPARAASPEQFRRHFLGDQDFPRAEISCQAQLVEFVLDVSFDIQEHYWRMAQAETELFNAPTSSEPDVGGHATPITPAISPSASPSRARRQSSDLATVLVILKSFLGGTLLVAPGEFLQAGLVSGNLLFCFMGLLELWCMRKLLAAYRQAGGGSFGLLALRALGRGGALAVEVSIVASQLGFIATEMIYFAKNGAHATKWLFRQYLPQESILHQYHKEDVAAWLTWAQLLLVIPVAWHRDLASLTAFNFVGNTLVLSTTVFLAASATGGLVTSGVAEDLPFFCPVPRGLVFLGFSVFTFEGINMVIPMYESHKDKASFDRILSKTIIAVILIFATFASGNVLLYGVDVQPILTLNLAKDSLASTWVPVAFAIASLALVPLLALPTFDLLERGLARPRFTAGLVSSHLRVNIFRAVLLAVCAALARYGGRHLDAFLSLVGAVACVPLALIYPAAIHLRLVATCLNWELE</sequence>
<feature type="transmembrane region" description="Helical" evidence="6">
    <location>
        <begin position="226"/>
        <end position="246"/>
    </location>
</feature>
<dbReference type="OrthoDB" id="438101at2759"/>
<feature type="transmembrane region" description="Helical" evidence="6">
    <location>
        <begin position="395"/>
        <end position="416"/>
    </location>
</feature>
<evidence type="ECO:0000313" key="8">
    <source>
        <dbReference type="EMBL" id="CAE7273015.1"/>
    </source>
</evidence>
<evidence type="ECO:0000256" key="5">
    <source>
        <dbReference type="SAM" id="MobiDB-lite"/>
    </source>
</evidence>
<keyword evidence="9" id="KW-1185">Reference proteome</keyword>
<dbReference type="InterPro" id="IPR013057">
    <property type="entry name" value="AA_transpt_TM"/>
</dbReference>
<reference evidence="8" key="1">
    <citation type="submission" date="2021-02" db="EMBL/GenBank/DDBJ databases">
        <authorList>
            <person name="Dougan E. K."/>
            <person name="Rhodes N."/>
            <person name="Thang M."/>
            <person name="Chan C."/>
        </authorList>
    </citation>
    <scope>NUCLEOTIDE SEQUENCE</scope>
</reference>
<proteinExistence type="predicted"/>
<dbReference type="EMBL" id="CAJNDS010001691">
    <property type="protein sequence ID" value="CAE7273015.1"/>
    <property type="molecule type" value="Genomic_DNA"/>
</dbReference>
<evidence type="ECO:0000259" key="7">
    <source>
        <dbReference type="Pfam" id="PF01490"/>
    </source>
</evidence>
<keyword evidence="2 6" id="KW-0812">Transmembrane</keyword>
<feature type="transmembrane region" description="Helical" evidence="6">
    <location>
        <begin position="202"/>
        <end position="220"/>
    </location>
</feature>
<keyword evidence="3 6" id="KW-1133">Transmembrane helix</keyword>
<dbReference type="GO" id="GO:0016020">
    <property type="term" value="C:membrane"/>
    <property type="evidence" value="ECO:0007669"/>
    <property type="project" value="UniProtKB-SubCell"/>
</dbReference>
<feature type="transmembrane region" description="Helical" evidence="6">
    <location>
        <begin position="517"/>
        <end position="534"/>
    </location>
</feature>
<evidence type="ECO:0000256" key="4">
    <source>
        <dbReference type="ARBA" id="ARBA00023136"/>
    </source>
</evidence>
<evidence type="ECO:0000256" key="1">
    <source>
        <dbReference type="ARBA" id="ARBA00004141"/>
    </source>
</evidence>
<dbReference type="AlphaFoldDB" id="A0A812MKV6"/>
<protein>
    <submittedName>
        <fullName evidence="8">AVT4 protein</fullName>
    </submittedName>
</protein>
<dbReference type="PANTHER" id="PTHR22950">
    <property type="entry name" value="AMINO ACID TRANSPORTER"/>
    <property type="match status" value="1"/>
</dbReference>
<feature type="domain" description="Amino acid transporter transmembrane" evidence="7">
    <location>
        <begin position="198"/>
        <end position="572"/>
    </location>
</feature>
<feature type="compositionally biased region" description="Low complexity" evidence="5">
    <location>
        <begin position="179"/>
        <end position="193"/>
    </location>
</feature>
<dbReference type="Pfam" id="PF01490">
    <property type="entry name" value="Aa_trans"/>
    <property type="match status" value="1"/>
</dbReference>
<organism evidence="8 9">
    <name type="scientific">Symbiodinium natans</name>
    <dbReference type="NCBI Taxonomy" id="878477"/>
    <lineage>
        <taxon>Eukaryota</taxon>
        <taxon>Sar</taxon>
        <taxon>Alveolata</taxon>
        <taxon>Dinophyceae</taxon>
        <taxon>Suessiales</taxon>
        <taxon>Symbiodiniaceae</taxon>
        <taxon>Symbiodinium</taxon>
    </lineage>
</organism>
<evidence type="ECO:0000313" key="9">
    <source>
        <dbReference type="Proteomes" id="UP000604046"/>
    </source>
</evidence>
<comment type="subcellular location">
    <subcellularLocation>
        <location evidence="1">Membrane</location>
        <topology evidence="1">Multi-pass membrane protein</topology>
    </subcellularLocation>
</comment>
<dbReference type="GO" id="GO:0015179">
    <property type="term" value="F:L-amino acid transmembrane transporter activity"/>
    <property type="evidence" value="ECO:0007669"/>
    <property type="project" value="TreeGrafter"/>
</dbReference>
<feature type="transmembrane region" description="Helical" evidence="6">
    <location>
        <begin position="540"/>
        <end position="560"/>
    </location>
</feature>
<gene>
    <name evidence="8" type="primary">AVT4</name>
    <name evidence="8" type="ORF">SNAT2548_LOCUS14488</name>
</gene>
<comment type="caution">
    <text evidence="8">The sequence shown here is derived from an EMBL/GenBank/DDBJ whole genome shotgun (WGS) entry which is preliminary data.</text>
</comment>
<evidence type="ECO:0000256" key="6">
    <source>
        <dbReference type="SAM" id="Phobius"/>
    </source>
</evidence>
<dbReference type="PANTHER" id="PTHR22950:SF666">
    <property type="entry name" value="VACUOLAR AMINO ACID TRANSPORTER 4"/>
    <property type="match status" value="1"/>
</dbReference>
<accession>A0A812MKV6</accession>
<dbReference type="Proteomes" id="UP000604046">
    <property type="component" value="Unassembled WGS sequence"/>
</dbReference>
<feature type="region of interest" description="Disordered" evidence="5">
    <location>
        <begin position="1"/>
        <end position="28"/>
    </location>
</feature>
<evidence type="ECO:0000256" key="3">
    <source>
        <dbReference type="ARBA" id="ARBA00022989"/>
    </source>
</evidence>
<feature type="transmembrane region" description="Helical" evidence="6">
    <location>
        <begin position="472"/>
        <end position="496"/>
    </location>
</feature>
<feature type="transmembrane region" description="Helical" evidence="6">
    <location>
        <begin position="356"/>
        <end position="383"/>
    </location>
</feature>
<evidence type="ECO:0000256" key="2">
    <source>
        <dbReference type="ARBA" id="ARBA00022692"/>
    </source>
</evidence>
<keyword evidence="4 6" id="KW-0472">Membrane</keyword>
<name>A0A812MKV6_9DINO</name>
<feature type="transmembrane region" description="Helical" evidence="6">
    <location>
        <begin position="327"/>
        <end position="344"/>
    </location>
</feature>
<feature type="compositionally biased region" description="Basic and acidic residues" evidence="5">
    <location>
        <begin position="1"/>
        <end position="16"/>
    </location>
</feature>